<name>A0A3P5XU27_9RHOB</name>
<protein>
    <submittedName>
        <fullName evidence="2">N-acetylmuramoyl-L-alanine amidase</fullName>
    </submittedName>
</protein>
<dbReference type="GO" id="GO:0008745">
    <property type="term" value="F:N-acetylmuramoyl-L-alanine amidase activity"/>
    <property type="evidence" value="ECO:0007669"/>
    <property type="project" value="InterPro"/>
</dbReference>
<dbReference type="Gene3D" id="3.40.80.10">
    <property type="entry name" value="Peptidoglycan recognition protein-like"/>
    <property type="match status" value="1"/>
</dbReference>
<dbReference type="AlphaFoldDB" id="A0A3P5XU27"/>
<dbReference type="OrthoDB" id="9798982at2"/>
<dbReference type="GO" id="GO:0009253">
    <property type="term" value="P:peptidoglycan catabolic process"/>
    <property type="evidence" value="ECO:0007669"/>
    <property type="project" value="InterPro"/>
</dbReference>
<keyword evidence="3" id="KW-1185">Reference proteome</keyword>
<gene>
    <name evidence="2" type="ORF">XINFAN_02940</name>
</gene>
<dbReference type="EMBL" id="UXAW01000085">
    <property type="protein sequence ID" value="VDC31540.1"/>
    <property type="molecule type" value="Genomic_DNA"/>
</dbReference>
<proteinExistence type="predicted"/>
<evidence type="ECO:0000259" key="1">
    <source>
        <dbReference type="Pfam" id="PF01510"/>
    </source>
</evidence>
<dbReference type="CDD" id="cd06583">
    <property type="entry name" value="PGRP"/>
    <property type="match status" value="1"/>
</dbReference>
<dbReference type="Pfam" id="PF01510">
    <property type="entry name" value="Amidase_2"/>
    <property type="match status" value="1"/>
</dbReference>
<sequence length="191" mass="20495">MKRIIIHWTGGPHKPTGLDKEHYHLILDGSGELHSGLHPVRANAGPLKPGAYAAHTLNCNTGSIGVALAAMAGAQERPFKPGSAPITAAQEAALTHLLVALCDQYQIPVTRETVLTHAEVQPTLGIAQRGKWDITWLPGMTQPGDPLAVGDLIRERVRTARRTTAAPAAATQPGWLARIVEIISNLLWRSK</sequence>
<organism evidence="2 3">
    <name type="scientific">Pseudogemmobacter humi</name>
    <dbReference type="NCBI Taxonomy" id="2483812"/>
    <lineage>
        <taxon>Bacteria</taxon>
        <taxon>Pseudomonadati</taxon>
        <taxon>Pseudomonadota</taxon>
        <taxon>Alphaproteobacteria</taxon>
        <taxon>Rhodobacterales</taxon>
        <taxon>Paracoccaceae</taxon>
        <taxon>Pseudogemmobacter</taxon>
    </lineage>
</organism>
<dbReference type="SUPFAM" id="SSF55846">
    <property type="entry name" value="N-acetylmuramoyl-L-alanine amidase-like"/>
    <property type="match status" value="1"/>
</dbReference>
<accession>A0A3P5XU27</accession>
<dbReference type="Proteomes" id="UP000277498">
    <property type="component" value="Unassembled WGS sequence"/>
</dbReference>
<dbReference type="RefSeq" id="WP_124087663.1">
    <property type="nucleotide sequence ID" value="NZ_UXAW01000085.1"/>
</dbReference>
<dbReference type="InterPro" id="IPR036505">
    <property type="entry name" value="Amidase/PGRP_sf"/>
</dbReference>
<reference evidence="2 3" key="1">
    <citation type="submission" date="2018-11" db="EMBL/GenBank/DDBJ databases">
        <authorList>
            <person name="Criscuolo A."/>
        </authorList>
    </citation>
    <scope>NUCLEOTIDE SEQUENCE [LARGE SCALE GENOMIC DNA]</scope>
    <source>
        <strain evidence="2">ACIP111625</strain>
    </source>
</reference>
<dbReference type="InterPro" id="IPR002502">
    <property type="entry name" value="Amidase_domain"/>
</dbReference>
<feature type="domain" description="N-acetylmuramoyl-L-alanine amidase" evidence="1">
    <location>
        <begin position="2"/>
        <end position="121"/>
    </location>
</feature>
<evidence type="ECO:0000313" key="3">
    <source>
        <dbReference type="Proteomes" id="UP000277498"/>
    </source>
</evidence>
<evidence type="ECO:0000313" key="2">
    <source>
        <dbReference type="EMBL" id="VDC31540.1"/>
    </source>
</evidence>